<dbReference type="RefSeq" id="XP_026611810.1">
    <property type="nucleotide sequence ID" value="XM_026754973.1"/>
</dbReference>
<gene>
    <name evidence="2" type="ORF">CDV56_101354</name>
</gene>
<reference evidence="2" key="1">
    <citation type="submission" date="2018-08" db="EMBL/GenBank/DDBJ databases">
        <title>Draft genome sequence of azole-resistant Aspergillus thermomutatus (Neosartorya pseudofischeri) strain HMR AF 39, isolated from a human nasal aspirate.</title>
        <authorList>
            <person name="Parent-Michaud M."/>
            <person name="Dufresne P.J."/>
            <person name="Fournier E."/>
            <person name="Martineau C."/>
            <person name="Moreira S."/>
            <person name="Perkins V."/>
            <person name="De Repentigny L."/>
            <person name="Dufresne S.F."/>
        </authorList>
    </citation>
    <scope>NUCLEOTIDE SEQUENCE [LARGE SCALE GENOMIC DNA]</scope>
    <source>
        <strain evidence="2">HMR AF 39</strain>
    </source>
</reference>
<comment type="caution">
    <text evidence="2">The sequence shown here is derived from an EMBL/GenBank/DDBJ whole genome shotgun (WGS) entry which is preliminary data.</text>
</comment>
<name>A0A397GJ42_ASPTH</name>
<feature type="compositionally biased region" description="Low complexity" evidence="1">
    <location>
        <begin position="1"/>
        <end position="16"/>
    </location>
</feature>
<evidence type="ECO:0000313" key="3">
    <source>
        <dbReference type="Proteomes" id="UP000215305"/>
    </source>
</evidence>
<protein>
    <submittedName>
        <fullName evidence="2">Uncharacterized protein</fullName>
    </submittedName>
</protein>
<proteinExistence type="predicted"/>
<feature type="compositionally biased region" description="Polar residues" evidence="1">
    <location>
        <begin position="224"/>
        <end position="233"/>
    </location>
</feature>
<dbReference type="GeneID" id="38123328"/>
<evidence type="ECO:0000256" key="1">
    <source>
        <dbReference type="SAM" id="MobiDB-lite"/>
    </source>
</evidence>
<organism evidence="2 3">
    <name type="scientific">Aspergillus thermomutatus</name>
    <name type="common">Neosartorya pseudofischeri</name>
    <dbReference type="NCBI Taxonomy" id="41047"/>
    <lineage>
        <taxon>Eukaryota</taxon>
        <taxon>Fungi</taxon>
        <taxon>Dikarya</taxon>
        <taxon>Ascomycota</taxon>
        <taxon>Pezizomycotina</taxon>
        <taxon>Eurotiomycetes</taxon>
        <taxon>Eurotiomycetidae</taxon>
        <taxon>Eurotiales</taxon>
        <taxon>Aspergillaceae</taxon>
        <taxon>Aspergillus</taxon>
        <taxon>Aspergillus subgen. Fumigati</taxon>
    </lineage>
</organism>
<feature type="compositionally biased region" description="Polar residues" evidence="1">
    <location>
        <begin position="22"/>
        <end position="41"/>
    </location>
</feature>
<dbReference type="OrthoDB" id="5384020at2759"/>
<dbReference type="Proteomes" id="UP000215305">
    <property type="component" value="Unassembled WGS sequence"/>
</dbReference>
<feature type="compositionally biased region" description="Basic and acidic residues" evidence="1">
    <location>
        <begin position="252"/>
        <end position="280"/>
    </location>
</feature>
<dbReference type="EMBL" id="NKHU02000206">
    <property type="protein sequence ID" value="RHZ48050.1"/>
    <property type="molecule type" value="Genomic_DNA"/>
</dbReference>
<evidence type="ECO:0000313" key="2">
    <source>
        <dbReference type="EMBL" id="RHZ48050.1"/>
    </source>
</evidence>
<feature type="compositionally biased region" description="Polar residues" evidence="1">
    <location>
        <begin position="50"/>
        <end position="82"/>
    </location>
</feature>
<feature type="compositionally biased region" description="Low complexity" evidence="1">
    <location>
        <begin position="92"/>
        <end position="101"/>
    </location>
</feature>
<feature type="compositionally biased region" description="Polar residues" evidence="1">
    <location>
        <begin position="179"/>
        <end position="194"/>
    </location>
</feature>
<accession>A0A397GJ42</accession>
<keyword evidence="3" id="KW-1185">Reference proteome</keyword>
<feature type="compositionally biased region" description="Low complexity" evidence="1">
    <location>
        <begin position="152"/>
        <end position="175"/>
    </location>
</feature>
<dbReference type="VEuPathDB" id="FungiDB:CDV56_101354"/>
<feature type="region of interest" description="Disordered" evidence="1">
    <location>
        <begin position="1"/>
        <end position="199"/>
    </location>
</feature>
<sequence length="280" mass="29827">MSNDRSTSPISVPSSSAHQRRPSLSSGFSFTDYLSRSSNQGAPPGGHTSHMASAVNNVQPNQRRRLSISTLGLSGSPTQTSPFGVRNPRHGSLSSSVGSTSNADEAVMDDTDNGSSSVPPSSPFARRLSFGAQAMRDVRGGSIGNGRYPSPRSSVAGGRRTTTTTSPASANSPPGLVVASTNKSFPQNDMSNKSWRPLGEGFNWSEALRTRAERAPSIGGISSVAGQSQQHVASSEHQRYHQRAASIASMERPAREIPKQPKQNKPDFFQEKILRGDFMD</sequence>
<feature type="region of interest" description="Disordered" evidence="1">
    <location>
        <begin position="221"/>
        <end position="280"/>
    </location>
</feature>
<dbReference type="AlphaFoldDB" id="A0A397GJ42"/>